<dbReference type="EMBL" id="KN831983">
    <property type="protein sequence ID" value="KIO02183.1"/>
    <property type="molecule type" value="Genomic_DNA"/>
</dbReference>
<evidence type="ECO:0000313" key="2">
    <source>
        <dbReference type="Proteomes" id="UP000054217"/>
    </source>
</evidence>
<evidence type="ECO:0000313" key="1">
    <source>
        <dbReference type="EMBL" id="KIO02183.1"/>
    </source>
</evidence>
<dbReference type="Proteomes" id="UP000054217">
    <property type="component" value="Unassembled WGS sequence"/>
</dbReference>
<dbReference type="InParanoid" id="A0A0C3IZE8"/>
<reference evidence="1 2" key="1">
    <citation type="submission" date="2014-04" db="EMBL/GenBank/DDBJ databases">
        <authorList>
            <consortium name="DOE Joint Genome Institute"/>
            <person name="Kuo A."/>
            <person name="Kohler A."/>
            <person name="Costa M.D."/>
            <person name="Nagy L.G."/>
            <person name="Floudas D."/>
            <person name="Copeland A."/>
            <person name="Barry K.W."/>
            <person name="Cichocki N."/>
            <person name="Veneault-Fourrey C."/>
            <person name="LaButti K."/>
            <person name="Lindquist E.A."/>
            <person name="Lipzen A."/>
            <person name="Lundell T."/>
            <person name="Morin E."/>
            <person name="Murat C."/>
            <person name="Sun H."/>
            <person name="Tunlid A."/>
            <person name="Henrissat B."/>
            <person name="Grigoriev I.V."/>
            <person name="Hibbett D.S."/>
            <person name="Martin F."/>
            <person name="Nordberg H.P."/>
            <person name="Cantor M.N."/>
            <person name="Hua S.X."/>
        </authorList>
    </citation>
    <scope>NUCLEOTIDE SEQUENCE [LARGE SCALE GENOMIC DNA]</scope>
    <source>
        <strain evidence="1 2">Marx 270</strain>
    </source>
</reference>
<protein>
    <submittedName>
        <fullName evidence="1">Uncharacterized protein</fullName>
    </submittedName>
</protein>
<dbReference type="AlphaFoldDB" id="A0A0C3IZE8"/>
<keyword evidence="2" id="KW-1185">Reference proteome</keyword>
<proteinExistence type="predicted"/>
<name>A0A0C3IZE8_PISTI</name>
<organism evidence="1 2">
    <name type="scientific">Pisolithus tinctorius Marx 270</name>
    <dbReference type="NCBI Taxonomy" id="870435"/>
    <lineage>
        <taxon>Eukaryota</taxon>
        <taxon>Fungi</taxon>
        <taxon>Dikarya</taxon>
        <taxon>Basidiomycota</taxon>
        <taxon>Agaricomycotina</taxon>
        <taxon>Agaricomycetes</taxon>
        <taxon>Agaricomycetidae</taxon>
        <taxon>Boletales</taxon>
        <taxon>Sclerodermatineae</taxon>
        <taxon>Pisolithaceae</taxon>
        <taxon>Pisolithus</taxon>
    </lineage>
</organism>
<dbReference type="HOGENOM" id="CLU_1066040_0_0_1"/>
<gene>
    <name evidence="1" type="ORF">M404DRAFT_715446</name>
</gene>
<accession>A0A0C3IZE8</accession>
<reference evidence="2" key="2">
    <citation type="submission" date="2015-01" db="EMBL/GenBank/DDBJ databases">
        <title>Evolutionary Origins and Diversification of the Mycorrhizal Mutualists.</title>
        <authorList>
            <consortium name="DOE Joint Genome Institute"/>
            <consortium name="Mycorrhizal Genomics Consortium"/>
            <person name="Kohler A."/>
            <person name="Kuo A."/>
            <person name="Nagy L.G."/>
            <person name="Floudas D."/>
            <person name="Copeland A."/>
            <person name="Barry K.W."/>
            <person name="Cichocki N."/>
            <person name="Veneault-Fourrey C."/>
            <person name="LaButti K."/>
            <person name="Lindquist E.A."/>
            <person name="Lipzen A."/>
            <person name="Lundell T."/>
            <person name="Morin E."/>
            <person name="Murat C."/>
            <person name="Riley R."/>
            <person name="Ohm R."/>
            <person name="Sun H."/>
            <person name="Tunlid A."/>
            <person name="Henrissat B."/>
            <person name="Grigoriev I.V."/>
            <person name="Hibbett D.S."/>
            <person name="Martin F."/>
        </authorList>
    </citation>
    <scope>NUCLEOTIDE SEQUENCE [LARGE SCALE GENOMIC DNA]</scope>
    <source>
        <strain evidence="2">Marx 270</strain>
    </source>
</reference>
<sequence>MTFRPIGVSQLCKCIFRQCQLCVLSFQFLQTLFARLYFIPGRPRPFALFPPSLSLGILSSSFPIPSRFVCSRSSRSAGCRSSHLAAYHLILALLLARRLPFFAFLHLPWHSHAPPGTRVASFHVVVVSRGLSRNSPGTQAASPHMVAPQSFLITIFSLWLTTAPFSAWYAKRSLCCSSSAMLYICLALHWPNDYNPSRALICCSFTELHYTRWVITSGRDSDSNLSAWRLLVCLYAAVKCSLRTSSSSMHTGQQYILEVRS</sequence>